<dbReference type="SUPFAM" id="SSF48403">
    <property type="entry name" value="Ankyrin repeat"/>
    <property type="match status" value="1"/>
</dbReference>
<feature type="domain" description="EF-hand" evidence="6">
    <location>
        <begin position="20"/>
        <end position="55"/>
    </location>
</feature>
<evidence type="ECO:0000256" key="2">
    <source>
        <dbReference type="ARBA" id="ARBA00022837"/>
    </source>
</evidence>
<proteinExistence type="predicted"/>
<dbReference type="SUPFAM" id="SSF49265">
    <property type="entry name" value="Fibronectin type III"/>
    <property type="match status" value="1"/>
</dbReference>
<keyword evidence="1" id="KW-0677">Repeat</keyword>
<keyword evidence="10" id="KW-1185">Reference proteome</keyword>
<dbReference type="InterPro" id="IPR036770">
    <property type="entry name" value="Ankyrin_rpt-contain_sf"/>
</dbReference>
<dbReference type="PANTHER" id="PTHR24171:SF8">
    <property type="entry name" value="BRCA1-ASSOCIATED RING DOMAIN PROTEIN 1"/>
    <property type="match status" value="1"/>
</dbReference>
<evidence type="ECO:0000256" key="4">
    <source>
        <dbReference type="PROSITE-ProRule" id="PRU00023"/>
    </source>
</evidence>
<feature type="domain" description="EF-hand" evidence="6">
    <location>
        <begin position="56"/>
        <end position="91"/>
    </location>
</feature>
<dbReference type="Pfam" id="PF12796">
    <property type="entry name" value="Ank_2"/>
    <property type="match status" value="1"/>
</dbReference>
<dbReference type="GO" id="GO:0004842">
    <property type="term" value="F:ubiquitin-protein transferase activity"/>
    <property type="evidence" value="ECO:0007669"/>
    <property type="project" value="TreeGrafter"/>
</dbReference>
<sequence>MSDAGDDDARELPPADDEASQKETIRAAFQNFDADGSGCIDASELADLVSTLGGILSPDELKAALAVLDTDGNGFVSLDEFERWWLSKSSDLDGDGQTGDLEKALERLKELGQERFHVDIHTACWKGDTAVVERLLEHDPEKPNARDTTEFGDMNTPLHYAAYQGHTALCKRLMAAKAKVDATNALGCTPIFFAAQQDRIDTVRCLLQEGRANVRLRESEHQFSPVDVAASTKMLDVFRGHHGEKPSVPAPVEVSVVTTSSFRIAWKAPPSKVTETLPISGYKLKLTPTNGGKATLKLMGPYPTALTLNKLSPDTAFDVQVSAVSLHGASDYSTAVTCATSSQELAPSHDLPQNYTS</sequence>
<dbReference type="PROSITE" id="PS50088">
    <property type="entry name" value="ANK_REPEAT"/>
    <property type="match status" value="1"/>
</dbReference>
<dbReference type="InterPro" id="IPR013783">
    <property type="entry name" value="Ig-like_fold"/>
</dbReference>
<dbReference type="EMBL" id="CAADRA010005127">
    <property type="protein sequence ID" value="VFT85447.1"/>
    <property type="molecule type" value="Genomic_DNA"/>
</dbReference>
<evidence type="ECO:0000256" key="1">
    <source>
        <dbReference type="ARBA" id="ARBA00022737"/>
    </source>
</evidence>
<dbReference type="PROSITE" id="PS50853">
    <property type="entry name" value="FN3"/>
    <property type="match status" value="1"/>
</dbReference>
<dbReference type="InterPro" id="IPR011992">
    <property type="entry name" value="EF-hand-dom_pair"/>
</dbReference>
<evidence type="ECO:0000313" key="10">
    <source>
        <dbReference type="Proteomes" id="UP000332933"/>
    </source>
</evidence>
<evidence type="ECO:0000259" key="6">
    <source>
        <dbReference type="PROSITE" id="PS50222"/>
    </source>
</evidence>
<dbReference type="GO" id="GO:0005509">
    <property type="term" value="F:calcium ion binding"/>
    <property type="evidence" value="ECO:0007669"/>
    <property type="project" value="InterPro"/>
</dbReference>
<keyword evidence="2" id="KW-0106">Calcium</keyword>
<dbReference type="SMART" id="SM00248">
    <property type="entry name" value="ANK"/>
    <property type="match status" value="3"/>
</dbReference>
<evidence type="ECO:0000313" key="9">
    <source>
        <dbReference type="EMBL" id="VFT85447.1"/>
    </source>
</evidence>
<feature type="domain" description="Fibronectin type-III" evidence="7">
    <location>
        <begin position="248"/>
        <end position="343"/>
    </location>
</feature>
<evidence type="ECO:0000256" key="5">
    <source>
        <dbReference type="SAM" id="MobiDB-lite"/>
    </source>
</evidence>
<gene>
    <name evidence="9" type="primary">Aste57867_8561</name>
    <name evidence="8" type="ORF">As57867_008529</name>
    <name evidence="9" type="ORF">ASTE57867_8561</name>
</gene>
<organism evidence="9 10">
    <name type="scientific">Aphanomyces stellatus</name>
    <dbReference type="NCBI Taxonomy" id="120398"/>
    <lineage>
        <taxon>Eukaryota</taxon>
        <taxon>Sar</taxon>
        <taxon>Stramenopiles</taxon>
        <taxon>Oomycota</taxon>
        <taxon>Saprolegniomycetes</taxon>
        <taxon>Saprolegniales</taxon>
        <taxon>Verrucalvaceae</taxon>
        <taxon>Aphanomyces</taxon>
    </lineage>
</organism>
<keyword evidence="3 4" id="KW-0040">ANK repeat</keyword>
<dbReference type="CDD" id="cd00051">
    <property type="entry name" value="EFh"/>
    <property type="match status" value="1"/>
</dbReference>
<evidence type="ECO:0000259" key="7">
    <source>
        <dbReference type="PROSITE" id="PS50853"/>
    </source>
</evidence>
<evidence type="ECO:0000313" key="8">
    <source>
        <dbReference type="EMBL" id="KAF0700913.1"/>
    </source>
</evidence>
<dbReference type="PROSITE" id="PS50297">
    <property type="entry name" value="ANK_REP_REGION"/>
    <property type="match status" value="1"/>
</dbReference>
<dbReference type="EMBL" id="VJMH01005106">
    <property type="protein sequence ID" value="KAF0700913.1"/>
    <property type="molecule type" value="Genomic_DNA"/>
</dbReference>
<evidence type="ECO:0000256" key="3">
    <source>
        <dbReference type="ARBA" id="ARBA00023043"/>
    </source>
</evidence>
<dbReference type="InterPro" id="IPR003961">
    <property type="entry name" value="FN3_dom"/>
</dbReference>
<dbReference type="InterPro" id="IPR002110">
    <property type="entry name" value="Ankyrin_rpt"/>
</dbReference>
<dbReference type="GO" id="GO:0085020">
    <property type="term" value="P:protein K6-linked ubiquitination"/>
    <property type="evidence" value="ECO:0007669"/>
    <property type="project" value="TreeGrafter"/>
</dbReference>
<dbReference type="PROSITE" id="PS00018">
    <property type="entry name" value="EF_HAND_1"/>
    <property type="match status" value="2"/>
</dbReference>
<dbReference type="Gene3D" id="1.25.40.20">
    <property type="entry name" value="Ankyrin repeat-containing domain"/>
    <property type="match status" value="1"/>
</dbReference>
<feature type="compositionally biased region" description="Acidic residues" evidence="5">
    <location>
        <begin position="1"/>
        <end position="18"/>
    </location>
</feature>
<dbReference type="AlphaFoldDB" id="A0A485KKQ8"/>
<dbReference type="CDD" id="cd00063">
    <property type="entry name" value="FN3"/>
    <property type="match status" value="1"/>
</dbReference>
<name>A0A485KKQ8_9STRA</name>
<dbReference type="PANTHER" id="PTHR24171">
    <property type="entry name" value="ANKYRIN REPEAT DOMAIN-CONTAINING PROTEIN 39-RELATED"/>
    <property type="match status" value="1"/>
</dbReference>
<dbReference type="OrthoDB" id="26525at2759"/>
<feature type="repeat" description="ANK" evidence="4">
    <location>
        <begin position="153"/>
        <end position="185"/>
    </location>
</feature>
<dbReference type="PROSITE" id="PS50222">
    <property type="entry name" value="EF_HAND_2"/>
    <property type="match status" value="2"/>
</dbReference>
<accession>A0A485KKQ8</accession>
<dbReference type="InterPro" id="IPR002048">
    <property type="entry name" value="EF_hand_dom"/>
</dbReference>
<dbReference type="Gene3D" id="1.10.238.10">
    <property type="entry name" value="EF-hand"/>
    <property type="match status" value="1"/>
</dbReference>
<protein>
    <submittedName>
        <fullName evidence="9">Aste57867_8561 protein</fullName>
    </submittedName>
</protein>
<dbReference type="Pfam" id="PF00041">
    <property type="entry name" value="fn3"/>
    <property type="match status" value="1"/>
</dbReference>
<dbReference type="Proteomes" id="UP000332933">
    <property type="component" value="Unassembled WGS sequence"/>
</dbReference>
<reference evidence="9 10" key="1">
    <citation type="submission" date="2019-03" db="EMBL/GenBank/DDBJ databases">
        <authorList>
            <person name="Gaulin E."/>
            <person name="Dumas B."/>
        </authorList>
    </citation>
    <scope>NUCLEOTIDE SEQUENCE [LARGE SCALE GENOMIC DNA]</scope>
    <source>
        <strain evidence="9">CBS 568.67</strain>
    </source>
</reference>
<dbReference type="InterPro" id="IPR036116">
    <property type="entry name" value="FN3_sf"/>
</dbReference>
<dbReference type="SUPFAM" id="SSF47473">
    <property type="entry name" value="EF-hand"/>
    <property type="match status" value="1"/>
</dbReference>
<reference evidence="8" key="2">
    <citation type="submission" date="2019-06" db="EMBL/GenBank/DDBJ databases">
        <title>Genomics analysis of Aphanomyces spp. identifies a new class of oomycete effector associated with host adaptation.</title>
        <authorList>
            <person name="Gaulin E."/>
        </authorList>
    </citation>
    <scope>NUCLEOTIDE SEQUENCE</scope>
    <source>
        <strain evidence="8">CBS 578.67</strain>
    </source>
</reference>
<feature type="region of interest" description="Disordered" evidence="5">
    <location>
        <begin position="1"/>
        <end position="21"/>
    </location>
</feature>
<dbReference type="SMART" id="SM00054">
    <property type="entry name" value="EFh"/>
    <property type="match status" value="2"/>
</dbReference>
<dbReference type="Gene3D" id="2.60.40.10">
    <property type="entry name" value="Immunoglobulins"/>
    <property type="match status" value="1"/>
</dbReference>
<dbReference type="SMART" id="SM00060">
    <property type="entry name" value="FN3"/>
    <property type="match status" value="1"/>
</dbReference>
<dbReference type="Pfam" id="PF13499">
    <property type="entry name" value="EF-hand_7"/>
    <property type="match status" value="1"/>
</dbReference>
<dbReference type="InterPro" id="IPR018247">
    <property type="entry name" value="EF_Hand_1_Ca_BS"/>
</dbReference>